<dbReference type="GO" id="GO:0008270">
    <property type="term" value="F:zinc ion binding"/>
    <property type="evidence" value="ECO:0007669"/>
    <property type="project" value="UniProtKB-UniRule"/>
</dbReference>
<comment type="function">
    <text evidence="2 10">Reversible hydration of carbon dioxide.</text>
</comment>
<evidence type="ECO:0000256" key="9">
    <source>
        <dbReference type="ARBA" id="ARBA00048348"/>
    </source>
</evidence>
<comment type="similarity">
    <text evidence="3 10">Belongs to the alpha-carbonic anhydrase family.</text>
</comment>
<evidence type="ECO:0000256" key="10">
    <source>
        <dbReference type="RuleBase" id="RU367011"/>
    </source>
</evidence>
<dbReference type="STRING" id="82801.SAMN04488506_0987"/>
<dbReference type="AlphaFoldDB" id="A0A1I5WNS1"/>
<evidence type="ECO:0000256" key="2">
    <source>
        <dbReference type="ARBA" id="ARBA00002904"/>
    </source>
</evidence>
<evidence type="ECO:0000256" key="3">
    <source>
        <dbReference type="ARBA" id="ARBA00010718"/>
    </source>
</evidence>
<evidence type="ECO:0000313" key="13">
    <source>
        <dbReference type="Proteomes" id="UP000199136"/>
    </source>
</evidence>
<dbReference type="RefSeq" id="WP_092480041.1">
    <property type="nucleotide sequence ID" value="NZ_FOXW01000003.1"/>
</dbReference>
<dbReference type="GO" id="GO:0004089">
    <property type="term" value="F:carbonate dehydratase activity"/>
    <property type="evidence" value="ECO:0007669"/>
    <property type="project" value="UniProtKB-UniRule"/>
</dbReference>
<keyword evidence="6 10" id="KW-0479">Metal-binding</keyword>
<dbReference type="PANTHER" id="PTHR18952:SF265">
    <property type="entry name" value="CARBONIC ANHYDRASE"/>
    <property type="match status" value="1"/>
</dbReference>
<dbReference type="OrthoDB" id="5327615at2"/>
<evidence type="ECO:0000256" key="5">
    <source>
        <dbReference type="ARBA" id="ARBA00014628"/>
    </source>
</evidence>
<evidence type="ECO:0000256" key="6">
    <source>
        <dbReference type="ARBA" id="ARBA00022723"/>
    </source>
</evidence>
<dbReference type="PROSITE" id="PS51144">
    <property type="entry name" value="ALPHA_CA_2"/>
    <property type="match status" value="1"/>
</dbReference>
<gene>
    <name evidence="12" type="ORF">SAMN04488506_0987</name>
</gene>
<dbReference type="InterPro" id="IPR036398">
    <property type="entry name" value="CA_dom_sf"/>
</dbReference>
<dbReference type="InterPro" id="IPR018338">
    <property type="entry name" value="Carbonic_anhydrase_a-class_CS"/>
</dbReference>
<feature type="domain" description="Alpha-carbonic anhydrase" evidence="11">
    <location>
        <begin position="1"/>
        <end position="232"/>
    </location>
</feature>
<evidence type="ECO:0000259" key="11">
    <source>
        <dbReference type="PROSITE" id="PS51144"/>
    </source>
</evidence>
<sequence>MEWSYQGQNGPEYWSRLCTDFKRAEEEASWQSPISLNTAATRQEPKKDDTILFKKEKVKIKTDFFNHTVHLSPAEGNEASVVFQDKMYVLQDIHAHLPSEHIIDDHSFEMEIHFVYRSDDDQLLVCGVMGQSDYGAVSPLSGDLYNRFLKEDSLKKHYTLNLDLNVLIPDDSSFYHYSGSLTTPPTMGPVTWIVMKQPISLPTDFVKAFEKVIGQTNRPLQPVKERTVCFYH</sequence>
<evidence type="ECO:0000313" key="12">
    <source>
        <dbReference type="EMBL" id="SFQ21221.1"/>
    </source>
</evidence>
<comment type="catalytic activity">
    <reaction evidence="9 10">
        <text>hydrogencarbonate + H(+) = CO2 + H2O</text>
        <dbReference type="Rhea" id="RHEA:10748"/>
        <dbReference type="ChEBI" id="CHEBI:15377"/>
        <dbReference type="ChEBI" id="CHEBI:15378"/>
        <dbReference type="ChEBI" id="CHEBI:16526"/>
        <dbReference type="ChEBI" id="CHEBI:17544"/>
        <dbReference type="EC" id="4.2.1.1"/>
    </reaction>
</comment>
<evidence type="ECO:0000256" key="1">
    <source>
        <dbReference type="ARBA" id="ARBA00001947"/>
    </source>
</evidence>
<evidence type="ECO:0000256" key="8">
    <source>
        <dbReference type="ARBA" id="ARBA00023239"/>
    </source>
</evidence>
<dbReference type="SUPFAM" id="SSF51069">
    <property type="entry name" value="Carbonic anhydrase"/>
    <property type="match status" value="1"/>
</dbReference>
<protein>
    <recommendedName>
        <fullName evidence="5 10">Carbonic anhydrase</fullName>
        <ecNumber evidence="4 10">4.2.1.1</ecNumber>
    </recommendedName>
</protein>
<keyword evidence="7 10" id="KW-0862">Zinc</keyword>
<dbReference type="PROSITE" id="PS00162">
    <property type="entry name" value="ALPHA_CA_1"/>
    <property type="match status" value="1"/>
</dbReference>
<evidence type="ECO:0000256" key="7">
    <source>
        <dbReference type="ARBA" id="ARBA00022833"/>
    </source>
</evidence>
<accession>A0A1I5WNS1</accession>
<dbReference type="Proteomes" id="UP000199136">
    <property type="component" value="Unassembled WGS sequence"/>
</dbReference>
<dbReference type="InterPro" id="IPR001148">
    <property type="entry name" value="CA_dom"/>
</dbReference>
<name>A0A1I5WNS1_9LACT</name>
<proteinExistence type="inferred from homology"/>
<keyword evidence="13" id="KW-1185">Reference proteome</keyword>
<reference evidence="12 13" key="1">
    <citation type="submission" date="2016-10" db="EMBL/GenBank/DDBJ databases">
        <authorList>
            <person name="de Groot N.N."/>
        </authorList>
    </citation>
    <scope>NUCLEOTIDE SEQUENCE [LARGE SCALE GENOMIC DNA]</scope>
    <source>
        <strain evidence="12 13">DSM 20581</strain>
    </source>
</reference>
<dbReference type="Gene3D" id="3.10.200.10">
    <property type="entry name" value="Alpha carbonic anhydrase"/>
    <property type="match status" value="1"/>
</dbReference>
<dbReference type="InterPro" id="IPR041891">
    <property type="entry name" value="Alpha_CA_prokaryot-like"/>
</dbReference>
<dbReference type="EMBL" id="FOXW01000003">
    <property type="protein sequence ID" value="SFQ21221.1"/>
    <property type="molecule type" value="Genomic_DNA"/>
</dbReference>
<dbReference type="Pfam" id="PF00194">
    <property type="entry name" value="Carb_anhydrase"/>
    <property type="match status" value="1"/>
</dbReference>
<dbReference type="InterPro" id="IPR023561">
    <property type="entry name" value="Carbonic_anhydrase_a-class"/>
</dbReference>
<evidence type="ECO:0000256" key="4">
    <source>
        <dbReference type="ARBA" id="ARBA00012925"/>
    </source>
</evidence>
<dbReference type="CDD" id="cd03124">
    <property type="entry name" value="alpha_CA_prokaryotic_like"/>
    <property type="match status" value="1"/>
</dbReference>
<dbReference type="SMART" id="SM01057">
    <property type="entry name" value="Carb_anhydrase"/>
    <property type="match status" value="1"/>
</dbReference>
<dbReference type="EC" id="4.2.1.1" evidence="4 10"/>
<dbReference type="PANTHER" id="PTHR18952">
    <property type="entry name" value="CARBONIC ANHYDRASE"/>
    <property type="match status" value="1"/>
</dbReference>
<keyword evidence="8 10" id="KW-0456">Lyase</keyword>
<organism evidence="12 13">
    <name type="scientific">Desemzia incerta</name>
    <dbReference type="NCBI Taxonomy" id="82801"/>
    <lineage>
        <taxon>Bacteria</taxon>
        <taxon>Bacillati</taxon>
        <taxon>Bacillota</taxon>
        <taxon>Bacilli</taxon>
        <taxon>Lactobacillales</taxon>
        <taxon>Carnobacteriaceae</taxon>
        <taxon>Desemzia</taxon>
    </lineage>
</organism>
<comment type="cofactor">
    <cofactor evidence="1 10">
        <name>Zn(2+)</name>
        <dbReference type="ChEBI" id="CHEBI:29105"/>
    </cofactor>
</comment>